<keyword evidence="2" id="KW-0227">DNA damage</keyword>
<evidence type="ECO:0000313" key="4">
    <source>
        <dbReference type="EMBL" id="CAK0877071.1"/>
    </source>
</evidence>
<dbReference type="EC" id="3.1.-.-" evidence="2"/>
<dbReference type="EMBL" id="CAUYUJ010017698">
    <property type="protein sequence ID" value="CAK0877071.1"/>
    <property type="molecule type" value="Genomic_DNA"/>
</dbReference>
<evidence type="ECO:0000256" key="1">
    <source>
        <dbReference type="ARBA" id="ARBA00023128"/>
    </source>
</evidence>
<name>A0ABN9VU76_9DINO</name>
<organism evidence="4 5">
    <name type="scientific">Prorocentrum cordatum</name>
    <dbReference type="NCBI Taxonomy" id="2364126"/>
    <lineage>
        <taxon>Eukaryota</taxon>
        <taxon>Sar</taxon>
        <taxon>Alveolata</taxon>
        <taxon>Dinophyceae</taxon>
        <taxon>Prorocentrales</taxon>
        <taxon>Prorocentraceae</taxon>
        <taxon>Prorocentrum</taxon>
    </lineage>
</organism>
<keyword evidence="2" id="KW-0460">Magnesium</keyword>
<evidence type="ECO:0000259" key="3">
    <source>
        <dbReference type="SMART" id="SM00485"/>
    </source>
</evidence>
<keyword evidence="2" id="KW-0267">Excision nuclease</keyword>
<keyword evidence="2" id="KW-0539">Nucleus</keyword>
<dbReference type="InterPro" id="IPR006085">
    <property type="entry name" value="XPG_DNA_repair_N"/>
</dbReference>
<dbReference type="Proteomes" id="UP001189429">
    <property type="component" value="Unassembled WGS sequence"/>
</dbReference>
<keyword evidence="2" id="KW-0234">DNA repair</keyword>
<feature type="domain" description="XPG N-terminal" evidence="3">
    <location>
        <begin position="14"/>
        <end position="113"/>
    </location>
</feature>
<dbReference type="Pfam" id="PF00752">
    <property type="entry name" value="XPG_N"/>
    <property type="match status" value="1"/>
</dbReference>
<keyword evidence="2" id="KW-0269">Exonuclease</keyword>
<keyword evidence="2" id="KW-0228">DNA excision</keyword>
<dbReference type="PANTHER" id="PTHR11081:SF8">
    <property type="entry name" value="EXONUCLEASE 1"/>
    <property type="match status" value="1"/>
</dbReference>
<keyword evidence="2" id="KW-0479">Metal-binding</keyword>
<dbReference type="SUPFAM" id="SSF88723">
    <property type="entry name" value="PIN domain-like"/>
    <property type="match status" value="1"/>
</dbReference>
<proteinExistence type="inferred from homology"/>
<keyword evidence="2" id="KW-0238">DNA-binding</keyword>
<keyword evidence="2" id="KW-0378">Hydrolase</keyword>
<comment type="subcellular location">
    <subcellularLocation>
        <location evidence="2">Nucleus</location>
    </subcellularLocation>
</comment>
<dbReference type="InterPro" id="IPR029060">
    <property type="entry name" value="PIN-like_dom_sf"/>
</dbReference>
<comment type="similarity">
    <text evidence="2">Belongs to the XPG/RAD2 endonuclease family. EXO1 subfamily.</text>
</comment>
<evidence type="ECO:0000313" key="5">
    <source>
        <dbReference type="Proteomes" id="UP001189429"/>
    </source>
</evidence>
<accession>A0ABN9VU76</accession>
<dbReference type="Gene3D" id="3.40.50.1010">
    <property type="entry name" value="5'-nuclease"/>
    <property type="match status" value="1"/>
</dbReference>
<comment type="cofactor">
    <cofactor evidence="2">
        <name>Mg(2+)</name>
        <dbReference type="ChEBI" id="CHEBI:18420"/>
    </cofactor>
    <text evidence="2">Binds 2 magnesium ions per subunit. They probably participate in the reaction catalyzed by the enzyme. May bind an additional third magnesium ion after substrate binding.</text>
</comment>
<dbReference type="PANTHER" id="PTHR11081">
    <property type="entry name" value="FLAP ENDONUCLEASE FAMILY MEMBER"/>
    <property type="match status" value="1"/>
</dbReference>
<keyword evidence="2" id="KW-0540">Nuclease</keyword>
<keyword evidence="5" id="KW-1185">Reference proteome</keyword>
<protein>
    <recommendedName>
        <fullName evidence="2">Exonuclease 1</fullName>
        <ecNumber evidence="2">3.1.-.-</ecNumber>
    </recommendedName>
</protein>
<dbReference type="InterPro" id="IPR006084">
    <property type="entry name" value="XPG/Rad2"/>
</dbReference>
<reference evidence="4" key="1">
    <citation type="submission" date="2023-10" db="EMBL/GenBank/DDBJ databases">
        <authorList>
            <person name="Chen Y."/>
            <person name="Shah S."/>
            <person name="Dougan E. K."/>
            <person name="Thang M."/>
            <person name="Chan C."/>
        </authorList>
    </citation>
    <scope>NUCLEOTIDE SEQUENCE [LARGE SCALE GENOMIC DNA]</scope>
</reference>
<sequence>MHAQAQSGLAAPGMGVKGLLKALSDIQHDACASDYRGLRMGIDASCFLHRGVHGCGEALLDGQEGDAPLFGPLLEVCRALRAAGVEPLAVFDGGRLGAKRGVHALRQLKREDNTAVPGCVGQRICAV</sequence>
<evidence type="ECO:0000256" key="2">
    <source>
        <dbReference type="RuleBase" id="RU910737"/>
    </source>
</evidence>
<keyword evidence="1" id="KW-0496">Mitochondrion</keyword>
<dbReference type="SMART" id="SM00485">
    <property type="entry name" value="XPGN"/>
    <property type="match status" value="1"/>
</dbReference>
<gene>
    <name evidence="4" type="ORF">PCOR1329_LOCUS61225</name>
</gene>
<comment type="caution">
    <text evidence="4">The sequence shown here is derived from an EMBL/GenBank/DDBJ whole genome shotgun (WGS) entry which is preliminary data.</text>
</comment>
<comment type="function">
    <text evidence="2">5'-&gt;3' double-stranded DNA exonuclease which may also possess a cryptic 3'-&gt;5' double-stranded DNA exonuclease activity. Functions in DNA mismatch repair.</text>
</comment>